<feature type="binding site" evidence="2">
    <location>
        <position position="186"/>
    </location>
    <ligand>
        <name>Mg(2+)</name>
        <dbReference type="ChEBI" id="CHEBI:18420"/>
        <label>1</label>
        <note>catalytic</note>
    </ligand>
</feature>
<comment type="caution">
    <text evidence="3">The sequence shown here is derived from an EMBL/GenBank/DDBJ whole genome shotgun (WGS) entry which is preliminary data.</text>
</comment>
<dbReference type="PANTHER" id="PTHR20854">
    <property type="entry name" value="INOSITOL MONOPHOSPHATASE"/>
    <property type="match status" value="1"/>
</dbReference>
<dbReference type="Gene3D" id="3.30.540.10">
    <property type="entry name" value="Fructose-1,6-Bisphosphatase, subunit A, domain 1"/>
    <property type="match status" value="1"/>
</dbReference>
<dbReference type="SUPFAM" id="SSF56655">
    <property type="entry name" value="Carbohydrate phosphatase"/>
    <property type="match status" value="1"/>
</dbReference>
<dbReference type="EMBL" id="JTDN01000003">
    <property type="protein sequence ID" value="KHL24321.1"/>
    <property type="molecule type" value="Genomic_DNA"/>
</dbReference>
<evidence type="ECO:0000256" key="2">
    <source>
        <dbReference type="PIRSR" id="PIRSR600760-2"/>
    </source>
</evidence>
<dbReference type="Gene3D" id="3.40.190.80">
    <property type="match status" value="1"/>
</dbReference>
<dbReference type="Proteomes" id="UP000030988">
    <property type="component" value="Unassembled WGS sequence"/>
</dbReference>
<organism evidence="3 4">
    <name type="scientific">Croceibacterium mercuriale</name>
    <dbReference type="NCBI Taxonomy" id="1572751"/>
    <lineage>
        <taxon>Bacteria</taxon>
        <taxon>Pseudomonadati</taxon>
        <taxon>Pseudomonadota</taxon>
        <taxon>Alphaproteobacteria</taxon>
        <taxon>Sphingomonadales</taxon>
        <taxon>Erythrobacteraceae</taxon>
        <taxon>Croceibacterium</taxon>
    </lineage>
</organism>
<accession>A0A0B2BXD5</accession>
<feature type="binding site" evidence="2">
    <location>
        <position position="82"/>
    </location>
    <ligand>
        <name>Mg(2+)</name>
        <dbReference type="ChEBI" id="CHEBI:18420"/>
        <label>1</label>
        <note>catalytic</note>
    </ligand>
</feature>
<dbReference type="GO" id="GO:0007165">
    <property type="term" value="P:signal transduction"/>
    <property type="evidence" value="ECO:0007669"/>
    <property type="project" value="TreeGrafter"/>
</dbReference>
<feature type="binding site" evidence="2">
    <location>
        <position position="80"/>
    </location>
    <ligand>
        <name>Mg(2+)</name>
        <dbReference type="ChEBI" id="CHEBI:18420"/>
        <label>1</label>
        <note>catalytic</note>
    </ligand>
</feature>
<dbReference type="GO" id="GO:0046872">
    <property type="term" value="F:metal ion binding"/>
    <property type="evidence" value="ECO:0007669"/>
    <property type="project" value="UniProtKB-KW"/>
</dbReference>
<dbReference type="PANTHER" id="PTHR20854:SF4">
    <property type="entry name" value="INOSITOL-1-MONOPHOSPHATASE-RELATED"/>
    <property type="match status" value="1"/>
</dbReference>
<keyword evidence="4" id="KW-1185">Reference proteome</keyword>
<dbReference type="InterPro" id="IPR000760">
    <property type="entry name" value="Inositol_monophosphatase-like"/>
</dbReference>
<feature type="binding site" evidence="2">
    <location>
        <position position="83"/>
    </location>
    <ligand>
        <name>Mg(2+)</name>
        <dbReference type="ChEBI" id="CHEBI:18420"/>
        <label>1</label>
        <note>catalytic</note>
    </ligand>
</feature>
<dbReference type="GO" id="GO:0008934">
    <property type="term" value="F:inositol monophosphate 1-phosphatase activity"/>
    <property type="evidence" value="ECO:0007669"/>
    <property type="project" value="TreeGrafter"/>
</dbReference>
<dbReference type="PRINTS" id="PR00377">
    <property type="entry name" value="IMPHPHTASES"/>
</dbReference>
<protein>
    <recommendedName>
        <fullName evidence="5">Inositol monophosphatase</fullName>
    </recommendedName>
</protein>
<comment type="similarity">
    <text evidence="1">Belongs to the inositol monophosphatase superfamily.</text>
</comment>
<dbReference type="GO" id="GO:0006020">
    <property type="term" value="P:inositol metabolic process"/>
    <property type="evidence" value="ECO:0007669"/>
    <property type="project" value="TreeGrafter"/>
</dbReference>
<evidence type="ECO:0000313" key="3">
    <source>
        <dbReference type="EMBL" id="KHL24321.1"/>
    </source>
</evidence>
<evidence type="ECO:0000256" key="1">
    <source>
        <dbReference type="ARBA" id="ARBA00009759"/>
    </source>
</evidence>
<reference evidence="3 4" key="1">
    <citation type="submission" date="2014-11" db="EMBL/GenBank/DDBJ databases">
        <title>Draft genome sequence of Kirrobacter mercurialis.</title>
        <authorList>
            <person name="Coil D.A."/>
            <person name="Eisen J.A."/>
        </authorList>
    </citation>
    <scope>NUCLEOTIDE SEQUENCE [LARGE SCALE GENOMIC DNA]</scope>
    <source>
        <strain evidence="3 4">Coronado</strain>
    </source>
</reference>
<evidence type="ECO:0000313" key="4">
    <source>
        <dbReference type="Proteomes" id="UP000030988"/>
    </source>
</evidence>
<gene>
    <name evidence="3" type="ORF">PK98_14760</name>
</gene>
<name>A0A0B2BXD5_9SPHN</name>
<dbReference type="STRING" id="1572751.PK98_14760"/>
<dbReference type="Pfam" id="PF00459">
    <property type="entry name" value="Inositol_P"/>
    <property type="match status" value="1"/>
</dbReference>
<feature type="binding site" evidence="2">
    <location>
        <position position="62"/>
    </location>
    <ligand>
        <name>Mg(2+)</name>
        <dbReference type="ChEBI" id="CHEBI:18420"/>
        <label>1</label>
        <note>catalytic</note>
    </ligand>
</feature>
<keyword evidence="2" id="KW-0460">Magnesium</keyword>
<comment type="cofactor">
    <cofactor evidence="2">
        <name>Mg(2+)</name>
        <dbReference type="ChEBI" id="CHEBI:18420"/>
    </cofactor>
</comment>
<dbReference type="AlphaFoldDB" id="A0A0B2BXD5"/>
<keyword evidence="2" id="KW-0479">Metal-binding</keyword>
<evidence type="ECO:0008006" key="5">
    <source>
        <dbReference type="Google" id="ProtNLM"/>
    </source>
</evidence>
<proteinExistence type="inferred from homology"/>
<sequence>MPQWLHQLGDIIEGALPKILAGRTDVVEKPDGSLVTAGDLYVESLVEEAMAEHLPDAILLSEERILPAQRLDDGLFVIVDPIDGTENFAAGLKEWGTGISVWDHGTHLGSMLLMPELSERLVTGDGIPKLHSRITGLSSTIDDNVREALEADGEFRIIGCAVYNLYNVVRGAYTRFLNPRGAYVWDLLPGIMLAAEHGCDIEINGEAFNGGYLDPARRHRVDIRHRYDLHPG</sequence>